<dbReference type="AlphaFoldDB" id="A0A8J5QBG0"/>
<organism evidence="1 2">
    <name type="scientific">[Candida] subhashii</name>
    <dbReference type="NCBI Taxonomy" id="561895"/>
    <lineage>
        <taxon>Eukaryota</taxon>
        <taxon>Fungi</taxon>
        <taxon>Dikarya</taxon>
        <taxon>Ascomycota</taxon>
        <taxon>Saccharomycotina</taxon>
        <taxon>Pichiomycetes</taxon>
        <taxon>Debaryomycetaceae</taxon>
        <taxon>Spathaspora</taxon>
    </lineage>
</organism>
<dbReference type="Proteomes" id="UP000694255">
    <property type="component" value="Unassembled WGS sequence"/>
</dbReference>
<name>A0A8J5QBG0_9ASCO</name>
<reference evidence="1 2" key="1">
    <citation type="journal article" date="2021" name="DNA Res.">
        <title>Genome analysis of Candida subhashii reveals its hybrid nature and dual mitochondrial genome conformations.</title>
        <authorList>
            <person name="Mixao V."/>
            <person name="Hegedusova E."/>
            <person name="Saus E."/>
            <person name="Pryszcz L.P."/>
            <person name="Cillingova A."/>
            <person name="Nosek J."/>
            <person name="Gabaldon T."/>
        </authorList>
    </citation>
    <scope>NUCLEOTIDE SEQUENCE [LARGE SCALE GENOMIC DNA]</scope>
    <source>
        <strain evidence="1 2">CBS 10753</strain>
    </source>
</reference>
<protein>
    <submittedName>
        <fullName evidence="1">SAM35</fullName>
    </submittedName>
</protein>
<sequence>MFQVPQAVKSFFDSVPLKTITDQPTLLSPQDIYYFRGMGKHPDGHFTLGVFNTIKINDHVVPSDPISLGLSLILANKNQMGLPTGLAAAFGWRNGIIKTSYMSSKTNVLPILIEDTSDNERNIKTLDIVNHELVINNFTNLESKQINELIDIKFYDIWLLCILTENLSYDTLTQIFGVGESTNKLIQQAEILEFLNEIPHWNSFRNRHPYLFDNWTSIQHLESKHLSNYYKQELAQFSKNFDLIIDYLSDSNESSSEKDIIKFKVAGYMSIIDHLLKDTKLYQVINQRSEFVKQCYTLMK</sequence>
<dbReference type="GeneID" id="73471124"/>
<comment type="caution">
    <text evidence="1">The sequence shown here is derived from an EMBL/GenBank/DDBJ whole genome shotgun (WGS) entry which is preliminary data.</text>
</comment>
<proteinExistence type="predicted"/>
<gene>
    <name evidence="1" type="ORF">J8A68_004324</name>
</gene>
<dbReference type="InterPro" id="IPR021211">
    <property type="entry name" value="SAM35"/>
</dbReference>
<accession>A0A8J5QBG0</accession>
<keyword evidence="2" id="KW-1185">Reference proteome</keyword>
<evidence type="ECO:0000313" key="1">
    <source>
        <dbReference type="EMBL" id="KAG7662196.1"/>
    </source>
</evidence>
<evidence type="ECO:0000313" key="2">
    <source>
        <dbReference type="Proteomes" id="UP000694255"/>
    </source>
</evidence>
<dbReference type="OrthoDB" id="198787at2759"/>
<dbReference type="Pfam" id="PF10806">
    <property type="entry name" value="SAM35"/>
    <property type="match status" value="1"/>
</dbReference>
<dbReference type="RefSeq" id="XP_049262429.1">
    <property type="nucleotide sequence ID" value="XM_049408271.1"/>
</dbReference>
<dbReference type="EMBL" id="JAGSYN010000183">
    <property type="protein sequence ID" value="KAG7662196.1"/>
    <property type="molecule type" value="Genomic_DNA"/>
</dbReference>